<sequence length="89" mass="9423">MATISPESNSSIPHAFDLDLALTMADNSSSGVIEVPQSKSLASHEMPMVVVTAVGVCTVCMEVPYPLPRGRGRFVSVTHQHPLVNGAFT</sequence>
<keyword evidence="2" id="KW-1185">Reference proteome</keyword>
<reference evidence="1 2" key="1">
    <citation type="submission" date="2019-09" db="EMBL/GenBank/DDBJ databases">
        <title>A chromosome-level genome assembly of the Chinese tupelo Nyssa sinensis.</title>
        <authorList>
            <person name="Yang X."/>
            <person name="Kang M."/>
            <person name="Yang Y."/>
            <person name="Xiong H."/>
            <person name="Wang M."/>
            <person name="Zhang Z."/>
            <person name="Wang Z."/>
            <person name="Wu H."/>
            <person name="Ma T."/>
            <person name="Liu J."/>
            <person name="Xi Z."/>
        </authorList>
    </citation>
    <scope>NUCLEOTIDE SEQUENCE [LARGE SCALE GENOMIC DNA]</scope>
    <source>
        <strain evidence="1">J267</strain>
        <tissue evidence="1">Leaf</tissue>
    </source>
</reference>
<dbReference type="AlphaFoldDB" id="A0A5J4ZZD7"/>
<protein>
    <submittedName>
        <fullName evidence="1">Uncharacterized protein</fullName>
    </submittedName>
</protein>
<dbReference type="EMBL" id="CM018047">
    <property type="protein sequence ID" value="KAA8523166.1"/>
    <property type="molecule type" value="Genomic_DNA"/>
</dbReference>
<name>A0A5J4ZZD7_9ASTE</name>
<evidence type="ECO:0000313" key="1">
    <source>
        <dbReference type="EMBL" id="KAA8523166.1"/>
    </source>
</evidence>
<proteinExistence type="predicted"/>
<dbReference type="Proteomes" id="UP000325577">
    <property type="component" value="Linkage Group LG4"/>
</dbReference>
<gene>
    <name evidence="1" type="ORF">F0562_009589</name>
</gene>
<evidence type="ECO:0000313" key="2">
    <source>
        <dbReference type="Proteomes" id="UP000325577"/>
    </source>
</evidence>
<organism evidence="1 2">
    <name type="scientific">Nyssa sinensis</name>
    <dbReference type="NCBI Taxonomy" id="561372"/>
    <lineage>
        <taxon>Eukaryota</taxon>
        <taxon>Viridiplantae</taxon>
        <taxon>Streptophyta</taxon>
        <taxon>Embryophyta</taxon>
        <taxon>Tracheophyta</taxon>
        <taxon>Spermatophyta</taxon>
        <taxon>Magnoliopsida</taxon>
        <taxon>eudicotyledons</taxon>
        <taxon>Gunneridae</taxon>
        <taxon>Pentapetalae</taxon>
        <taxon>asterids</taxon>
        <taxon>Cornales</taxon>
        <taxon>Nyssaceae</taxon>
        <taxon>Nyssa</taxon>
    </lineage>
</organism>
<accession>A0A5J4ZZD7</accession>